<dbReference type="EMBL" id="KB932207">
    <property type="protein sequence ID" value="KCV68787.1"/>
    <property type="molecule type" value="Genomic_DNA"/>
</dbReference>
<dbReference type="InterPro" id="IPR016024">
    <property type="entry name" value="ARM-type_fold"/>
</dbReference>
<dbReference type="InterPro" id="IPR039777">
    <property type="entry name" value="IFRD"/>
</dbReference>
<name>A0A058Z5H6_FONAL</name>
<dbReference type="Pfam" id="PF05004">
    <property type="entry name" value="IFRD"/>
    <property type="match status" value="1"/>
</dbReference>
<dbReference type="PANTHER" id="PTHR12354">
    <property type="entry name" value="INTERFERON-RELATED DEVELOPMENTAL REGULATOR"/>
    <property type="match status" value="1"/>
</dbReference>
<gene>
    <name evidence="3" type="ORF">H696_04206</name>
</gene>
<dbReference type="InterPro" id="IPR007701">
    <property type="entry name" value="Interferon-rel_develop_reg_N"/>
</dbReference>
<reference evidence="3" key="1">
    <citation type="submission" date="2013-04" db="EMBL/GenBank/DDBJ databases">
        <title>The Genome Sequence of Fonticula alba ATCC 38817.</title>
        <authorList>
            <consortium name="The Broad Institute Genomics Platform"/>
            <person name="Russ C."/>
            <person name="Cuomo C."/>
            <person name="Burger G."/>
            <person name="Gray M.W."/>
            <person name="Holland P.W.H."/>
            <person name="King N."/>
            <person name="Lang F.B.F."/>
            <person name="Roger A.J."/>
            <person name="Ruiz-Trillo I."/>
            <person name="Brown M."/>
            <person name="Walker B."/>
            <person name="Young S."/>
            <person name="Zeng Q."/>
            <person name="Gargeya S."/>
            <person name="Fitzgerald M."/>
            <person name="Haas B."/>
            <person name="Abouelleil A."/>
            <person name="Allen A.W."/>
            <person name="Alvarado L."/>
            <person name="Arachchi H.M."/>
            <person name="Berlin A.M."/>
            <person name="Chapman S.B."/>
            <person name="Gainer-Dewar J."/>
            <person name="Goldberg J."/>
            <person name="Griggs A."/>
            <person name="Gujja S."/>
            <person name="Hansen M."/>
            <person name="Howarth C."/>
            <person name="Imamovic A."/>
            <person name="Ireland A."/>
            <person name="Larimer J."/>
            <person name="McCowan C."/>
            <person name="Murphy C."/>
            <person name="Pearson M."/>
            <person name="Poon T.W."/>
            <person name="Priest M."/>
            <person name="Roberts A."/>
            <person name="Saif S."/>
            <person name="Shea T."/>
            <person name="Sisk P."/>
            <person name="Sykes S."/>
            <person name="Wortman J."/>
            <person name="Nusbaum C."/>
            <person name="Birren B."/>
        </authorList>
    </citation>
    <scope>NUCLEOTIDE SEQUENCE [LARGE SCALE GENOMIC DNA]</scope>
    <source>
        <strain evidence="3">ATCC 38817</strain>
    </source>
</reference>
<evidence type="ECO:0000313" key="3">
    <source>
        <dbReference type="EMBL" id="KCV68787.1"/>
    </source>
</evidence>
<evidence type="ECO:0000313" key="4">
    <source>
        <dbReference type="Proteomes" id="UP000030693"/>
    </source>
</evidence>
<dbReference type="PANTHER" id="PTHR12354:SF1">
    <property type="entry name" value="INTERFERON-RELATED DEVELOPMENTAL REGULATOR 1"/>
    <property type="match status" value="1"/>
</dbReference>
<feature type="domain" description="Interferon-related developmental regulator N-terminal" evidence="2">
    <location>
        <begin position="21"/>
        <end position="168"/>
    </location>
</feature>
<protein>
    <recommendedName>
        <fullName evidence="2">Interferon-related developmental regulator N-terminal domain-containing protein</fullName>
    </recommendedName>
</protein>
<dbReference type="AlphaFoldDB" id="A0A058Z5H6"/>
<comment type="similarity">
    <text evidence="1">Belongs to the IFRD family.</text>
</comment>
<proteinExistence type="inferred from homology"/>
<sequence>MSSENHPIAAAALKLAKSGGIEAVQEWEQDRFHNALNNISHKKAGLRLNGLREFIDLVHFSLEPGHLLQKSPLTVVTELQAAIRRLSKSEMATGLRAVSAFAVGLGTMNDEIFQYLQSFLTGILQQADLSEAAAVAGLQALTLATVFMSEDSDQLVVLLRQLVQAVSTAADAAGLDATVDMIDSGDDEADALSSGAGPSGEWLLPGKSAARPAVRVAVLQALAFAGSFHPAGGRVLRPLAPGLVPILAATLLEAEEQQQLDLKSAAALGLVALVAGTPEANHLTGRFGPGLLEHLPPLVATLQALTHSRHQSQQQLASSYRAFADLLDALRMEEFEPEEVNLGSGQADMAPLPYLLSSSRARCREPYMQDIFPGQALDFQVRFNVAVRGLFGLGPVVDRLVVGLTEEEIDRMFMDKRTLQLVREDDARQRARDIATQRRTKHDLGEF</sequence>
<organism evidence="3">
    <name type="scientific">Fonticula alba</name>
    <name type="common">Slime mold</name>
    <dbReference type="NCBI Taxonomy" id="691883"/>
    <lineage>
        <taxon>Eukaryota</taxon>
        <taxon>Rotosphaerida</taxon>
        <taxon>Fonticulaceae</taxon>
        <taxon>Fonticula</taxon>
    </lineage>
</organism>
<dbReference type="Proteomes" id="UP000030693">
    <property type="component" value="Unassembled WGS sequence"/>
</dbReference>
<keyword evidence="4" id="KW-1185">Reference proteome</keyword>
<accession>A0A058Z5H6</accession>
<evidence type="ECO:0000256" key="1">
    <source>
        <dbReference type="ARBA" id="ARBA00008828"/>
    </source>
</evidence>
<dbReference type="GeneID" id="20528931"/>
<evidence type="ECO:0000259" key="2">
    <source>
        <dbReference type="Pfam" id="PF05004"/>
    </source>
</evidence>
<dbReference type="RefSeq" id="XP_009496358.1">
    <property type="nucleotide sequence ID" value="XM_009498083.1"/>
</dbReference>
<dbReference type="SUPFAM" id="SSF48371">
    <property type="entry name" value="ARM repeat"/>
    <property type="match status" value="1"/>
</dbReference>